<dbReference type="GO" id="GO:0020037">
    <property type="term" value="F:heme binding"/>
    <property type="evidence" value="ECO:0007669"/>
    <property type="project" value="InterPro"/>
</dbReference>
<dbReference type="RefSeq" id="WP_251500983.1">
    <property type="nucleotide sequence ID" value="NZ_CAJSLV010000114.1"/>
</dbReference>
<dbReference type="GO" id="GO:0016705">
    <property type="term" value="F:oxidoreductase activity, acting on paired donors, with incorporation or reduction of molecular oxygen"/>
    <property type="evidence" value="ECO:0007669"/>
    <property type="project" value="InterPro"/>
</dbReference>
<keyword evidence="5 7" id="KW-0408">Iron</keyword>
<evidence type="ECO:0000256" key="4">
    <source>
        <dbReference type="ARBA" id="ARBA00023002"/>
    </source>
</evidence>
<sequence length="413" mass="45643">MTDTTQDRPVHEIFDPSSADYRKCPYDAYATGRTSVPVAHHEGFDEWIVTGRDELDAVLRDSSFTSRHNLEGSYPFTPESRQVLEGSLFFQNAIYNVEGPAHTRFRTLIAEYFTPRSLRRLTPGIQKISQTLIEGLAEAGRGDLLKDVAYPLPYTVICDLIGIPAEDRETVKMWNDTWLALQVVPLGPEQQLQAAQTVPVYEAYLRDLLHQRALTPTDDLASGLVRAARDEDPVCSEDQAVVALRFMVAAGHETTTNLIANTVHQLLRQRELWQAVVADPSLAGAAVEETLRYDSSVQGALRVATEDRRIGATELSAGARLRVMFAAAGRDPGWVEDAETFRLDRQGPPQHLGFGLGVHFCAGAALARLEARIAVETLAELVPDLALREGFEPEYLPGGFIFHALSELPLVRA</sequence>
<keyword evidence="4 7" id="KW-0560">Oxidoreductase</keyword>
<evidence type="ECO:0000256" key="3">
    <source>
        <dbReference type="ARBA" id="ARBA00022723"/>
    </source>
</evidence>
<accession>A0A9W4DZD9</accession>
<proteinExistence type="inferred from homology"/>
<dbReference type="PANTHER" id="PTHR46696:SF6">
    <property type="entry name" value="P450, PUTATIVE (EUROFUNG)-RELATED"/>
    <property type="match status" value="1"/>
</dbReference>
<keyword evidence="2 7" id="KW-0349">Heme</keyword>
<keyword evidence="3 7" id="KW-0479">Metal-binding</keyword>
<evidence type="ECO:0000256" key="7">
    <source>
        <dbReference type="RuleBase" id="RU000461"/>
    </source>
</evidence>
<gene>
    <name evidence="8" type="ORF">SCOCK_80101</name>
</gene>
<evidence type="ECO:0000256" key="2">
    <source>
        <dbReference type="ARBA" id="ARBA00022617"/>
    </source>
</evidence>
<dbReference type="Gene3D" id="1.10.630.10">
    <property type="entry name" value="Cytochrome P450"/>
    <property type="match status" value="1"/>
</dbReference>
<reference evidence="8" key="1">
    <citation type="submission" date="2021-05" db="EMBL/GenBank/DDBJ databases">
        <authorList>
            <person name="Arsene-Ploetze F."/>
        </authorList>
    </citation>
    <scope>NUCLEOTIDE SEQUENCE</scope>
    <source>
        <strain evidence="8">DSM 42138</strain>
    </source>
</reference>
<dbReference type="PROSITE" id="PS00086">
    <property type="entry name" value="CYTOCHROME_P450"/>
    <property type="match status" value="1"/>
</dbReference>
<dbReference type="InterPro" id="IPR036396">
    <property type="entry name" value="Cyt_P450_sf"/>
</dbReference>
<dbReference type="InterPro" id="IPR001128">
    <property type="entry name" value="Cyt_P450"/>
</dbReference>
<dbReference type="FunFam" id="1.10.630.10:FF:000018">
    <property type="entry name" value="Cytochrome P450 monooxygenase"/>
    <property type="match status" value="1"/>
</dbReference>
<dbReference type="PRINTS" id="PR00385">
    <property type="entry name" value="P450"/>
</dbReference>
<evidence type="ECO:0000313" key="9">
    <source>
        <dbReference type="Proteomes" id="UP001152519"/>
    </source>
</evidence>
<evidence type="ECO:0000256" key="5">
    <source>
        <dbReference type="ARBA" id="ARBA00023004"/>
    </source>
</evidence>
<dbReference type="Proteomes" id="UP001152519">
    <property type="component" value="Unassembled WGS sequence"/>
</dbReference>
<comment type="similarity">
    <text evidence="1 7">Belongs to the cytochrome P450 family.</text>
</comment>
<keyword evidence="6 7" id="KW-0503">Monooxygenase</keyword>
<name>A0A9W4DZD9_9ACTN</name>
<dbReference type="AlphaFoldDB" id="A0A9W4DZD9"/>
<dbReference type="PRINTS" id="PR00359">
    <property type="entry name" value="BP450"/>
</dbReference>
<dbReference type="InterPro" id="IPR017972">
    <property type="entry name" value="Cyt_P450_CS"/>
</dbReference>
<dbReference type="GO" id="GO:0005506">
    <property type="term" value="F:iron ion binding"/>
    <property type="evidence" value="ECO:0007669"/>
    <property type="project" value="InterPro"/>
</dbReference>
<protein>
    <submittedName>
        <fullName evidence="8">Cytochrome P450</fullName>
    </submittedName>
</protein>
<evidence type="ECO:0000256" key="1">
    <source>
        <dbReference type="ARBA" id="ARBA00010617"/>
    </source>
</evidence>
<dbReference type="Pfam" id="PF00067">
    <property type="entry name" value="p450"/>
    <property type="match status" value="1"/>
</dbReference>
<comment type="caution">
    <text evidence="8">The sequence shown here is derived from an EMBL/GenBank/DDBJ whole genome shotgun (WGS) entry which is preliminary data.</text>
</comment>
<keyword evidence="9" id="KW-1185">Reference proteome</keyword>
<dbReference type="InterPro" id="IPR002397">
    <property type="entry name" value="Cyt_P450_B"/>
</dbReference>
<dbReference type="PANTHER" id="PTHR46696">
    <property type="entry name" value="P450, PUTATIVE (EUROFUNG)-RELATED"/>
    <property type="match status" value="1"/>
</dbReference>
<organism evidence="8 9">
    <name type="scientific">Actinacidiphila cocklensis</name>
    <dbReference type="NCBI Taxonomy" id="887465"/>
    <lineage>
        <taxon>Bacteria</taxon>
        <taxon>Bacillati</taxon>
        <taxon>Actinomycetota</taxon>
        <taxon>Actinomycetes</taxon>
        <taxon>Kitasatosporales</taxon>
        <taxon>Streptomycetaceae</taxon>
        <taxon>Actinacidiphila</taxon>
    </lineage>
</organism>
<dbReference type="SUPFAM" id="SSF48264">
    <property type="entry name" value="Cytochrome P450"/>
    <property type="match status" value="1"/>
</dbReference>
<evidence type="ECO:0000313" key="8">
    <source>
        <dbReference type="EMBL" id="CAG6398946.1"/>
    </source>
</evidence>
<dbReference type="GO" id="GO:0004497">
    <property type="term" value="F:monooxygenase activity"/>
    <property type="evidence" value="ECO:0007669"/>
    <property type="project" value="UniProtKB-KW"/>
</dbReference>
<evidence type="ECO:0000256" key="6">
    <source>
        <dbReference type="ARBA" id="ARBA00023033"/>
    </source>
</evidence>
<dbReference type="EMBL" id="CAJSLV010000114">
    <property type="protein sequence ID" value="CAG6398946.1"/>
    <property type="molecule type" value="Genomic_DNA"/>
</dbReference>